<organism evidence="2">
    <name type="scientific">Amorphochlora amoebiformis</name>
    <dbReference type="NCBI Taxonomy" id="1561963"/>
    <lineage>
        <taxon>Eukaryota</taxon>
        <taxon>Sar</taxon>
        <taxon>Rhizaria</taxon>
        <taxon>Cercozoa</taxon>
        <taxon>Chlorarachniophyceae</taxon>
        <taxon>Amorphochlora</taxon>
    </lineage>
</organism>
<sequence>MEGIDALCKFMGGSIRPHLGECERCPDVLKMGYKEAENWTGFTCSRKCVGSLIASLQDGKIPEYAHLIPGRLPPVPDDFRTFLRNVVSKGVELADAEFYEDDIQDAPPDLQRFMSGGRRVCHLKNWKNGAFLGSIFHHIQMNSPTEVELTTWDLFHGHMFVHATQKDNNLSCDLGILFHAREFPKELRRNRLGKVIPIGHGDAGGERDVRIGTQCSIHQGKYYLRNYVWLVSNNAVVVLDTHHPDIREIIQDKEFHTVGSAYFRQIGDINYFPPKGLGGDVHKLFATVERKNLPKHTSFPPPKQAHRSTPDERRKRAQSVERDIHSMQKAHRHRWYAAQVVHYVSHSRETAGFIYATPRGALFSPTLRIKVALKESRERVYKEIQRMSDDMLHGLSRVLSSTSTQSIYKVLQSRVDSCDRPRILGEIKEVLESRDAKKRNSNSQQLEKLKNLNIQLNHANLALKLTSGASGLLSAFRAENLLQASISKYRPKELIAKYGSEDYDLTKAALYQRHAFYAESTLRAILLDAKEGIGPAEAGKKIAMLCAKEAHERWEALRKRREGIVALLNSKGLDDKLMDVIYSYEVSQ</sequence>
<dbReference type="EMBL" id="HBEM01004502">
    <property type="protein sequence ID" value="CAD8434619.1"/>
    <property type="molecule type" value="Transcribed_RNA"/>
</dbReference>
<reference evidence="2" key="1">
    <citation type="submission" date="2021-01" db="EMBL/GenBank/DDBJ databases">
        <authorList>
            <person name="Corre E."/>
            <person name="Pelletier E."/>
            <person name="Niang G."/>
            <person name="Scheremetjew M."/>
            <person name="Finn R."/>
            <person name="Kale V."/>
            <person name="Holt S."/>
            <person name="Cochrane G."/>
            <person name="Meng A."/>
            <person name="Brown T."/>
            <person name="Cohen L."/>
        </authorList>
    </citation>
    <scope>NUCLEOTIDE SEQUENCE</scope>
    <source>
        <strain evidence="2">CCMP2058</strain>
    </source>
</reference>
<feature type="compositionally biased region" description="Basic and acidic residues" evidence="1">
    <location>
        <begin position="308"/>
        <end position="321"/>
    </location>
</feature>
<name>A0A7S0GQS1_9EUKA</name>
<proteinExistence type="predicted"/>
<evidence type="ECO:0000256" key="1">
    <source>
        <dbReference type="SAM" id="MobiDB-lite"/>
    </source>
</evidence>
<feature type="region of interest" description="Disordered" evidence="1">
    <location>
        <begin position="292"/>
        <end position="321"/>
    </location>
</feature>
<accession>A0A7S0GQS1</accession>
<protein>
    <submittedName>
        <fullName evidence="2">Uncharacterized protein</fullName>
    </submittedName>
</protein>
<dbReference type="AlphaFoldDB" id="A0A7S0GQS1"/>
<evidence type="ECO:0000313" key="2">
    <source>
        <dbReference type="EMBL" id="CAD8434619.1"/>
    </source>
</evidence>
<gene>
    <name evidence="2" type="ORF">LAMO00422_LOCUS3154</name>
</gene>